<keyword evidence="2" id="KW-0808">Transferase</keyword>
<keyword evidence="6" id="KW-1185">Reference proteome</keyword>
<dbReference type="PANTHER" id="PTHR10196:SF67">
    <property type="entry name" value="SEDOHEPTULOKINASE"/>
    <property type="match status" value="1"/>
</dbReference>
<organism evidence="5 6">
    <name type="scientific">Equus caballus</name>
    <name type="common">Horse</name>
    <dbReference type="NCBI Taxonomy" id="9796"/>
    <lineage>
        <taxon>Eukaryota</taxon>
        <taxon>Metazoa</taxon>
        <taxon>Chordata</taxon>
        <taxon>Craniata</taxon>
        <taxon>Vertebrata</taxon>
        <taxon>Euteleostomi</taxon>
        <taxon>Mammalia</taxon>
        <taxon>Eutheria</taxon>
        <taxon>Laurasiatheria</taxon>
        <taxon>Perissodactyla</taxon>
        <taxon>Equidae</taxon>
        <taxon>Equus</taxon>
    </lineage>
</organism>
<evidence type="ECO:0000256" key="3">
    <source>
        <dbReference type="ARBA" id="ARBA00022777"/>
    </source>
</evidence>
<dbReference type="GO" id="GO:0016301">
    <property type="term" value="F:kinase activity"/>
    <property type="evidence" value="ECO:0007669"/>
    <property type="project" value="UniProtKB-KW"/>
</dbReference>
<dbReference type="SUPFAM" id="SSF53067">
    <property type="entry name" value="Actin-like ATPase domain"/>
    <property type="match status" value="1"/>
</dbReference>
<dbReference type="Ensembl" id="ENSECAT00000082605.1">
    <property type="protein sequence ID" value="ENSECAP00000085807.1"/>
    <property type="gene ID" value="ENSECAG00000024026.3"/>
</dbReference>
<dbReference type="Proteomes" id="UP000002281">
    <property type="component" value="Chromosome 11"/>
</dbReference>
<keyword evidence="3" id="KW-0418">Kinase</keyword>
<name>A0A9L0TF96_HORSE</name>
<dbReference type="GO" id="GO:0005975">
    <property type="term" value="P:carbohydrate metabolic process"/>
    <property type="evidence" value="ECO:0007669"/>
    <property type="project" value="InterPro"/>
</dbReference>
<dbReference type="Pfam" id="PF00370">
    <property type="entry name" value="FGGY_N"/>
    <property type="match status" value="1"/>
</dbReference>
<protein>
    <submittedName>
        <fullName evidence="5">Sedoheptulokinase</fullName>
    </submittedName>
</protein>
<dbReference type="AlphaFoldDB" id="A0A9L0TF96"/>
<dbReference type="Gene3D" id="3.30.420.40">
    <property type="match status" value="1"/>
</dbReference>
<evidence type="ECO:0000256" key="1">
    <source>
        <dbReference type="ARBA" id="ARBA00009156"/>
    </source>
</evidence>
<gene>
    <name evidence="5" type="primary">SHPK</name>
</gene>
<evidence type="ECO:0000259" key="4">
    <source>
        <dbReference type="Pfam" id="PF00370"/>
    </source>
</evidence>
<dbReference type="InterPro" id="IPR018484">
    <property type="entry name" value="FGGY_N"/>
</dbReference>
<dbReference type="PANTHER" id="PTHR10196">
    <property type="entry name" value="SUGAR KINASE"/>
    <property type="match status" value="1"/>
</dbReference>
<reference evidence="5 6" key="1">
    <citation type="journal article" date="2009" name="Science">
        <title>Genome sequence, comparative analysis, and population genetics of the domestic horse.</title>
        <authorList>
            <consortium name="Broad Institute Genome Sequencing Platform"/>
            <consortium name="Broad Institute Whole Genome Assembly Team"/>
            <person name="Wade C.M."/>
            <person name="Giulotto E."/>
            <person name="Sigurdsson S."/>
            <person name="Zoli M."/>
            <person name="Gnerre S."/>
            <person name="Imsland F."/>
            <person name="Lear T.L."/>
            <person name="Adelson D.L."/>
            <person name="Bailey E."/>
            <person name="Bellone R.R."/>
            <person name="Bloecker H."/>
            <person name="Distl O."/>
            <person name="Edgar R.C."/>
            <person name="Garber M."/>
            <person name="Leeb T."/>
            <person name="Mauceli E."/>
            <person name="MacLeod J.N."/>
            <person name="Penedo M.C.T."/>
            <person name="Raison J.M."/>
            <person name="Sharpe T."/>
            <person name="Vogel J."/>
            <person name="Andersson L."/>
            <person name="Antczak D.F."/>
            <person name="Biagi T."/>
            <person name="Binns M.M."/>
            <person name="Chowdhary B.P."/>
            <person name="Coleman S.J."/>
            <person name="Della Valle G."/>
            <person name="Fryc S."/>
            <person name="Guerin G."/>
            <person name="Hasegawa T."/>
            <person name="Hill E.W."/>
            <person name="Jurka J."/>
            <person name="Kiialainen A."/>
            <person name="Lindgren G."/>
            <person name="Liu J."/>
            <person name="Magnani E."/>
            <person name="Mickelson J.R."/>
            <person name="Murray J."/>
            <person name="Nergadze S.G."/>
            <person name="Onofrio R."/>
            <person name="Pedroni S."/>
            <person name="Piras M.F."/>
            <person name="Raudsepp T."/>
            <person name="Rocchi M."/>
            <person name="Roeed K.H."/>
            <person name="Ryder O.A."/>
            <person name="Searle S."/>
            <person name="Skow L."/>
            <person name="Swinburne J.E."/>
            <person name="Syvaenen A.C."/>
            <person name="Tozaki T."/>
            <person name="Valberg S.J."/>
            <person name="Vaudin M."/>
            <person name="White J.R."/>
            <person name="Zody M.C."/>
            <person name="Lander E.S."/>
            <person name="Lindblad-Toh K."/>
        </authorList>
    </citation>
    <scope>NUCLEOTIDE SEQUENCE [LARGE SCALE GENOMIC DNA]</scope>
    <source>
        <strain evidence="5 6">Thoroughbred</strain>
    </source>
</reference>
<comment type="similarity">
    <text evidence="1">Belongs to the FGGY kinase family.</text>
</comment>
<dbReference type="GeneTree" id="ENSGT01000000214434"/>
<reference evidence="5" key="3">
    <citation type="submission" date="2025-09" db="UniProtKB">
        <authorList>
            <consortium name="Ensembl"/>
        </authorList>
    </citation>
    <scope>IDENTIFICATION</scope>
    <source>
        <strain evidence="5">Thoroughbred</strain>
    </source>
</reference>
<reference evidence="5" key="2">
    <citation type="submission" date="2025-08" db="UniProtKB">
        <authorList>
            <consortium name="Ensembl"/>
        </authorList>
    </citation>
    <scope>IDENTIFICATION</scope>
    <source>
        <strain evidence="5">Thoroughbred</strain>
    </source>
</reference>
<keyword evidence="7" id="KW-1267">Proteomics identification</keyword>
<proteinExistence type="evidence at protein level"/>
<dbReference type="InterPro" id="IPR043129">
    <property type="entry name" value="ATPase_NBD"/>
</dbReference>
<feature type="domain" description="Carbohydrate kinase FGGY N-terminal" evidence="4">
    <location>
        <begin position="7"/>
        <end position="100"/>
    </location>
</feature>
<evidence type="ECO:0000256" key="2">
    <source>
        <dbReference type="ARBA" id="ARBA00022679"/>
    </source>
</evidence>
<evidence type="ECO:0007829" key="7">
    <source>
        <dbReference type="PeptideAtlas" id="A0A9L0TF96"/>
    </source>
</evidence>
<accession>A0A9L0TF96</accession>
<sequence length="169" mass="18096">MAARRVTLGIDLGTTSVKAALVEAAPGDPSGFVVLASCARAARAEAAAQSAAAGPQGREQDVSRIIQALNECLTALPREQLRKVCGIGVSGQMHGVMFWKTGQAFKQCLFSGHHLDQEPTFRAHSNNASRSHQSGVINEIPNQYLLKETHLGAGCRCKCGKKKEKEKEQ</sequence>
<evidence type="ECO:0000313" key="5">
    <source>
        <dbReference type="Ensembl" id="ENSECAP00000085807.1"/>
    </source>
</evidence>
<evidence type="ECO:0000313" key="6">
    <source>
        <dbReference type="Proteomes" id="UP000002281"/>
    </source>
</evidence>